<dbReference type="STRING" id="1912961.BU204_10500"/>
<sequence length="106" mass="11492">MSEDGNFSADVEGLRSAGINITRWSTLARNIADRVHAATVRYQNAGGTGGDMTKSFNANYRPGEQKALEFLRLLDIEIGGLGSRTIEVAQTFEQTNDDANQATPKT</sequence>
<evidence type="ECO:0000313" key="1">
    <source>
        <dbReference type="EMBL" id="OLF17638.1"/>
    </source>
</evidence>
<comment type="caution">
    <text evidence="1">The sequence shown here is derived from an EMBL/GenBank/DDBJ whole genome shotgun (WGS) entry which is preliminary data.</text>
</comment>
<dbReference type="Proteomes" id="UP000185596">
    <property type="component" value="Unassembled WGS sequence"/>
</dbReference>
<gene>
    <name evidence="1" type="ORF">BU204_10500</name>
</gene>
<dbReference type="OrthoDB" id="3693143at2"/>
<organism evidence="1 2">
    <name type="scientific">Actinophytocola xanthii</name>
    <dbReference type="NCBI Taxonomy" id="1912961"/>
    <lineage>
        <taxon>Bacteria</taxon>
        <taxon>Bacillati</taxon>
        <taxon>Actinomycetota</taxon>
        <taxon>Actinomycetes</taxon>
        <taxon>Pseudonocardiales</taxon>
        <taxon>Pseudonocardiaceae</taxon>
    </lineage>
</organism>
<evidence type="ECO:0000313" key="2">
    <source>
        <dbReference type="Proteomes" id="UP000185596"/>
    </source>
</evidence>
<name>A0A1Q8CTF1_9PSEU</name>
<keyword evidence="2" id="KW-1185">Reference proteome</keyword>
<dbReference type="EMBL" id="MSIE01000015">
    <property type="protein sequence ID" value="OLF17638.1"/>
    <property type="molecule type" value="Genomic_DNA"/>
</dbReference>
<evidence type="ECO:0008006" key="3">
    <source>
        <dbReference type="Google" id="ProtNLM"/>
    </source>
</evidence>
<accession>A0A1Q8CTF1</accession>
<dbReference type="AlphaFoldDB" id="A0A1Q8CTF1"/>
<dbReference type="RefSeq" id="WP_075125430.1">
    <property type="nucleotide sequence ID" value="NZ_MSIE01000015.1"/>
</dbReference>
<protein>
    <recommendedName>
        <fullName evidence="3">WXG100 family type VII secretion target</fullName>
    </recommendedName>
</protein>
<reference evidence="1 2" key="1">
    <citation type="submission" date="2016-12" db="EMBL/GenBank/DDBJ databases">
        <title>The draft genome sequence of Actinophytocola sp. 11-183.</title>
        <authorList>
            <person name="Wang W."/>
            <person name="Yuan L."/>
        </authorList>
    </citation>
    <scope>NUCLEOTIDE SEQUENCE [LARGE SCALE GENOMIC DNA]</scope>
    <source>
        <strain evidence="1 2">11-183</strain>
    </source>
</reference>
<proteinExistence type="predicted"/>